<name>A0A6C0AZA7_9ZZZZ</name>
<proteinExistence type="predicted"/>
<dbReference type="AlphaFoldDB" id="A0A6C0AZA7"/>
<sequence length="471" mass="54100">MCDVVSHLCDDSDNIDLCIDNYSREELLEIIDLDSNANNRKIETYVDRIITKYTLSNDKKCVDFFIKVKKKLLYEDYSTLILDNEIPTMMNKEIPNINNASALEIEENNNNNTTIKHISSKVIIIDSQFRPNILPYSSDPNSSTSSTNFTCTLTEKIKNVMRLKLHSIYIPRTWYTFDIFNFNTTFKVYRGNIINETPTSIITIQDGNYTTDNLLVEIQNQLNSETDLSGLNIRAKSLLTENTIVEFFNTNTDVSYTILFYSNKLSESGARYDQNLGYSLGYRVEPDENHNMKIFLDRSGTEGNIVTAESPVNIDGPQYFMLIMDDFNNINNNVINIEDNQSKLPLPANFCIDKKVQLIPILESDSGRQFTQAEIYSINEKINSQNEVNNRKKSPNNSNVFAVIHLPNTNNKTIALSYSGLFNEIMNERKYFAPCNIEKLKISLLDDKGNTVNLHGHNWSFSMIIDEIYQY</sequence>
<accession>A0A6C0AZA7</accession>
<reference evidence="1" key="1">
    <citation type="journal article" date="2020" name="Nature">
        <title>Giant virus diversity and host interactions through global metagenomics.</title>
        <authorList>
            <person name="Schulz F."/>
            <person name="Roux S."/>
            <person name="Paez-Espino D."/>
            <person name="Jungbluth S."/>
            <person name="Walsh D.A."/>
            <person name="Denef V.J."/>
            <person name="McMahon K.D."/>
            <person name="Konstantinidis K.T."/>
            <person name="Eloe-Fadrosh E.A."/>
            <person name="Kyrpides N.C."/>
            <person name="Woyke T."/>
        </authorList>
    </citation>
    <scope>NUCLEOTIDE SEQUENCE</scope>
    <source>
        <strain evidence="1">GVMAG-S-ERX556022-25</strain>
    </source>
</reference>
<organism evidence="1">
    <name type="scientific">viral metagenome</name>
    <dbReference type="NCBI Taxonomy" id="1070528"/>
    <lineage>
        <taxon>unclassified sequences</taxon>
        <taxon>metagenomes</taxon>
        <taxon>organismal metagenomes</taxon>
    </lineage>
</organism>
<protein>
    <submittedName>
        <fullName evidence="1">Uncharacterized protein</fullName>
    </submittedName>
</protein>
<dbReference type="EMBL" id="MN738810">
    <property type="protein sequence ID" value="QHS84640.1"/>
    <property type="molecule type" value="Genomic_DNA"/>
</dbReference>
<evidence type="ECO:0000313" key="1">
    <source>
        <dbReference type="EMBL" id="QHS84640.1"/>
    </source>
</evidence>